<accession>U5LI47</accession>
<dbReference type="AlphaFoldDB" id="U5LI47"/>
<evidence type="ECO:0000256" key="1">
    <source>
        <dbReference type="SAM" id="MobiDB-lite"/>
    </source>
</evidence>
<feature type="transmembrane region" description="Helical" evidence="2">
    <location>
        <begin position="20"/>
        <end position="40"/>
    </location>
</feature>
<dbReference type="EMBL" id="CP006643">
    <property type="protein sequence ID" value="AGX06282.1"/>
    <property type="molecule type" value="Genomic_DNA"/>
</dbReference>
<name>U5LI47_9BACI</name>
<feature type="region of interest" description="Disordered" evidence="1">
    <location>
        <begin position="62"/>
        <end position="150"/>
    </location>
</feature>
<proteinExistence type="predicted"/>
<protein>
    <submittedName>
        <fullName evidence="3">Uncharacterized protein</fullName>
    </submittedName>
</protein>
<keyword evidence="2" id="KW-1133">Transmembrane helix</keyword>
<dbReference type="Proteomes" id="UP000017805">
    <property type="component" value="Chromosome"/>
</dbReference>
<evidence type="ECO:0000313" key="4">
    <source>
        <dbReference type="Proteomes" id="UP000017805"/>
    </source>
</evidence>
<dbReference type="PATRIC" id="fig|1367477.3.peg.4433"/>
<dbReference type="KEGG" id="bif:N288_22210"/>
<sequence>MEGKRKRKRKKNSRSKVWKYIFITFLVLLIGGGGTLLYFLKIKTYDVADAKVEEIVDQEYDIVLPGEDGEQASTDSESTADSSEGSDGGAASGTSTSAEAGTSSGTAEKAGKQAQAAQNGSKQASPKTQSPATAGNKGAGTEPDAKKDNPVTVASIKQKYQPTFESLESQANERLNSLVSQAVSEYHTKKANDESISVTYFYRKYSEAGHALENSTDGAFQYVYAALEQDLKKNGFSSSHAATFKTKYENAKKARESALLDKAKGAL</sequence>
<keyword evidence="2" id="KW-0472">Membrane</keyword>
<evidence type="ECO:0000313" key="3">
    <source>
        <dbReference type="EMBL" id="AGX06282.1"/>
    </source>
</evidence>
<organism evidence="3 4">
    <name type="scientific">Bacillus infantis NRRL B-14911</name>
    <dbReference type="NCBI Taxonomy" id="1367477"/>
    <lineage>
        <taxon>Bacteria</taxon>
        <taxon>Bacillati</taxon>
        <taxon>Bacillota</taxon>
        <taxon>Bacilli</taxon>
        <taxon>Bacillales</taxon>
        <taxon>Bacillaceae</taxon>
        <taxon>Bacillus</taxon>
    </lineage>
</organism>
<feature type="compositionally biased region" description="Low complexity" evidence="1">
    <location>
        <begin position="72"/>
        <end position="85"/>
    </location>
</feature>
<keyword evidence="4" id="KW-1185">Reference proteome</keyword>
<keyword evidence="2" id="KW-0812">Transmembrane</keyword>
<reference evidence="3 4" key="1">
    <citation type="submission" date="2013-07" db="EMBL/GenBank/DDBJ databases">
        <title>Complete genome sequence of Bacillus infantis NRRL B-14911 that has potential to induce cardiac disease by antigenic mimicry.</title>
        <authorList>
            <person name="Massilamany C."/>
            <person name="Smith T.P.L."/>
            <person name="Loy J.D."/>
            <person name="Barletta R."/>
            <person name="Reddy J."/>
        </authorList>
    </citation>
    <scope>NUCLEOTIDE SEQUENCE [LARGE SCALE GENOMIC DNA]</scope>
    <source>
        <strain evidence="3 4">NRRL B-14911</strain>
    </source>
</reference>
<dbReference type="STRING" id="1367477.N288_22210"/>
<gene>
    <name evidence="3" type="ORF">N288_22210</name>
</gene>
<evidence type="ECO:0000256" key="2">
    <source>
        <dbReference type="SAM" id="Phobius"/>
    </source>
</evidence>
<dbReference type="HOGENOM" id="CLU_1040729_0_0_9"/>
<feature type="compositionally biased region" description="Low complexity" evidence="1">
    <location>
        <begin position="92"/>
        <end position="124"/>
    </location>
</feature>